<dbReference type="Proteomes" id="UP000092403">
    <property type="component" value="Unassembled WGS sequence"/>
</dbReference>
<reference evidence="5 6" key="1">
    <citation type="journal article" date="2016" name="ISME J.">
        <title>Chasing the elusive Euryarchaeota class WSA2: genomes reveal a uniquely fastidious methyl-reducing methanogen.</title>
        <authorList>
            <person name="Nobu M.K."/>
            <person name="Narihiro T."/>
            <person name="Kuroda K."/>
            <person name="Mei R."/>
            <person name="Liu W.T."/>
        </authorList>
    </citation>
    <scope>NUCLEOTIDE SEQUENCE [LARGE SCALE GENOMIC DNA]</scope>
    <source>
        <strain evidence="2">B03fssc0709_Meth_Bin005</strain>
        <strain evidence="3">B15fssc0709_Meth_Bin003</strain>
        <strain evidence="4">BMIXfssc0709_Meth_Bin006</strain>
    </source>
</reference>
<accession>A0A150IJX2</accession>
<dbReference type="Proteomes" id="UP000092401">
    <property type="component" value="Unassembled WGS sequence"/>
</dbReference>
<accession>A0A150IQG4</accession>
<name>A0A150IQG4_9EURY</name>
<dbReference type="EMBL" id="LNGF01000027">
    <property type="protein sequence ID" value="KYC47289.1"/>
    <property type="molecule type" value="Genomic_DNA"/>
</dbReference>
<keyword evidence="1" id="KW-0175">Coiled coil</keyword>
<evidence type="ECO:0000313" key="3">
    <source>
        <dbReference type="EMBL" id="KYC47289.1"/>
    </source>
</evidence>
<evidence type="ECO:0000313" key="4">
    <source>
        <dbReference type="EMBL" id="KYC49754.1"/>
    </source>
</evidence>
<proteinExistence type="predicted"/>
<dbReference type="Proteomes" id="UP000091929">
    <property type="component" value="Unassembled WGS sequence"/>
</dbReference>
<protein>
    <submittedName>
        <fullName evidence="3">Uncharacterized protein</fullName>
    </submittedName>
</protein>
<evidence type="ECO:0000313" key="5">
    <source>
        <dbReference type="Proteomes" id="UP000091929"/>
    </source>
</evidence>
<evidence type="ECO:0000313" key="2">
    <source>
        <dbReference type="EMBL" id="KYC45330.1"/>
    </source>
</evidence>
<dbReference type="AlphaFoldDB" id="A0A150IQG4"/>
<comment type="caution">
    <text evidence="3">The sequence shown here is derived from an EMBL/GenBank/DDBJ whole genome shotgun (WGS) entry which is preliminary data.</text>
</comment>
<dbReference type="EMBL" id="LNJC01000027">
    <property type="protein sequence ID" value="KYC49754.1"/>
    <property type="molecule type" value="Genomic_DNA"/>
</dbReference>
<evidence type="ECO:0000256" key="1">
    <source>
        <dbReference type="SAM" id="Coils"/>
    </source>
</evidence>
<feature type="coiled-coil region" evidence="1">
    <location>
        <begin position="7"/>
        <end position="57"/>
    </location>
</feature>
<gene>
    <name evidence="2" type="ORF">APG10_00972</name>
    <name evidence="3" type="ORF">APG11_01263</name>
    <name evidence="4" type="ORF">APG12_01276</name>
</gene>
<accession>A0A150IYK5</accession>
<evidence type="ECO:0000313" key="6">
    <source>
        <dbReference type="Proteomes" id="UP000092401"/>
    </source>
</evidence>
<dbReference type="EMBL" id="LNGE01000022">
    <property type="protein sequence ID" value="KYC45330.1"/>
    <property type="molecule type" value="Genomic_DNA"/>
</dbReference>
<sequence>MKSDQLVSDTLQKIKDAEKELIKLRNEYLSKQEPSLKEKVEEKKKEIERLRAYYKDNVMASCNESYEAKRRRLSKYD</sequence>
<organism evidence="3 5">
    <name type="scientific">Candidatus Methanofastidiosum methylothiophilum</name>
    <dbReference type="NCBI Taxonomy" id="1705564"/>
    <lineage>
        <taxon>Archaea</taxon>
        <taxon>Methanobacteriati</taxon>
        <taxon>Methanobacteriota</taxon>
        <taxon>Stenosarchaea group</taxon>
        <taxon>Candidatus Methanofastidiosia</taxon>
        <taxon>Candidatus Methanofastidiosales</taxon>
        <taxon>Candidatus Methanofastidiosaceae</taxon>
        <taxon>Candidatus Methanofastidiosum</taxon>
    </lineage>
</organism>